<sequence>MSLETIHTKAAQSLASLRDAPVRWTARMFRVDLALAREMQAWLYRSTSGPMPEHFRHGNAAACFALMSIAARKPVVFWGALIAIPALPLLLLLRWA</sequence>
<reference evidence="2 3" key="1">
    <citation type="submission" date="2018-01" db="EMBL/GenBank/DDBJ databases">
        <authorList>
            <person name="Gaut B.S."/>
            <person name="Morton B.R."/>
            <person name="Clegg M.T."/>
            <person name="Duvall M.R."/>
        </authorList>
    </citation>
    <scope>NUCLEOTIDE SEQUENCE [LARGE SCALE GENOMIC DNA]</scope>
    <source>
        <strain evidence="2">Cupriavidus taiwanensis LMG 19425</strain>
        <plasmid evidence="3">Plasmid iii</plasmid>
    </source>
</reference>
<dbReference type="Proteomes" id="UP000255505">
    <property type="component" value="Plasmid III"/>
</dbReference>
<evidence type="ECO:0000256" key="1">
    <source>
        <dbReference type="SAM" id="Phobius"/>
    </source>
</evidence>
<organism evidence="2 3">
    <name type="scientific">Cupriavidus taiwanensis</name>
    <dbReference type="NCBI Taxonomy" id="164546"/>
    <lineage>
        <taxon>Bacteria</taxon>
        <taxon>Pseudomonadati</taxon>
        <taxon>Pseudomonadota</taxon>
        <taxon>Betaproteobacteria</taxon>
        <taxon>Burkholderiales</taxon>
        <taxon>Burkholderiaceae</taxon>
        <taxon>Cupriavidus</taxon>
    </lineage>
</organism>
<keyword evidence="1" id="KW-1133">Transmembrane helix</keyword>
<accession>A0A375IS46</accession>
<evidence type="ECO:0000313" key="2">
    <source>
        <dbReference type="EMBL" id="SPK77397.1"/>
    </source>
</evidence>
<feature type="transmembrane region" description="Helical" evidence="1">
    <location>
        <begin position="75"/>
        <end position="95"/>
    </location>
</feature>
<geneLocation type="plasmid" evidence="2">
    <name>III</name>
</geneLocation>
<dbReference type="RefSeq" id="WP_231942762.1">
    <property type="nucleotide sequence ID" value="NZ_LT991978.1"/>
</dbReference>
<protein>
    <submittedName>
        <fullName evidence="2">Uncharacterized protein</fullName>
    </submittedName>
</protein>
<keyword evidence="2" id="KW-0614">Plasmid</keyword>
<dbReference type="EMBL" id="LT991978">
    <property type="protein sequence ID" value="SPK77397.1"/>
    <property type="molecule type" value="Genomic_DNA"/>
</dbReference>
<dbReference type="AlphaFoldDB" id="A0A375IS46"/>
<evidence type="ECO:0000313" key="3">
    <source>
        <dbReference type="Proteomes" id="UP000255505"/>
    </source>
</evidence>
<name>A0A375IS46_9BURK</name>
<gene>
    <name evidence="2" type="ORF">CT19425_P30246</name>
</gene>
<keyword evidence="1" id="KW-0812">Transmembrane</keyword>
<proteinExistence type="predicted"/>
<keyword evidence="1" id="KW-0472">Membrane</keyword>